<proteinExistence type="predicted"/>
<sequence length="219" mass="24304">MGTVQQRLYENRKSVTRFKNLRSQQVASCPMCGSSVTGALDHFLPKETFPEFSVMAANLVPACTSCNSSVKGSTYKGESPEEWLIHPYFDTLANSDLWEIRIIQPYPAARFEAIPSSHHAPSVQKRIAFHLKYVLGEQFQRACTNAWATLPQHMRNMGPTAGLISVADIHAELIKLVSYHYITTGRNAWLAAFHRGLLGDLPAQAFVAAQATTLTKLVL</sequence>
<dbReference type="EMBL" id="NAFK01000160">
    <property type="protein sequence ID" value="OSJ28754.1"/>
    <property type="molecule type" value="Genomic_DNA"/>
</dbReference>
<evidence type="ECO:0008006" key="3">
    <source>
        <dbReference type="Google" id="ProtNLM"/>
    </source>
</evidence>
<evidence type="ECO:0000313" key="2">
    <source>
        <dbReference type="Proteomes" id="UP000193884"/>
    </source>
</evidence>
<name>A0ABX3X316_9BRAD</name>
<dbReference type="Proteomes" id="UP000193884">
    <property type="component" value="Unassembled WGS sequence"/>
</dbReference>
<reference evidence="1 2" key="1">
    <citation type="submission" date="2017-03" db="EMBL/GenBank/DDBJ databases">
        <title>Whole genome sequences of fourteen strains of Bradyrhizobium canariense and one strain of Bradyrhizobium japonicum isolated from Lupinus (Papilionoideae: Genisteae) species in Algeria.</title>
        <authorList>
            <person name="Crovadore J."/>
            <person name="Chekireb D."/>
            <person name="Brachmann A."/>
            <person name="Chablais R."/>
            <person name="Cochard B."/>
            <person name="Lefort F."/>
        </authorList>
    </citation>
    <scope>NUCLEOTIDE SEQUENCE [LARGE SCALE GENOMIC DNA]</scope>
    <source>
        <strain evidence="1 2">UBMAN05</strain>
    </source>
</reference>
<evidence type="ECO:0000313" key="1">
    <source>
        <dbReference type="EMBL" id="OSJ28754.1"/>
    </source>
</evidence>
<organism evidence="1 2">
    <name type="scientific">Bradyrhizobium canariense</name>
    <dbReference type="NCBI Taxonomy" id="255045"/>
    <lineage>
        <taxon>Bacteria</taxon>
        <taxon>Pseudomonadati</taxon>
        <taxon>Pseudomonadota</taxon>
        <taxon>Alphaproteobacteria</taxon>
        <taxon>Hyphomicrobiales</taxon>
        <taxon>Nitrobacteraceae</taxon>
        <taxon>Bradyrhizobium</taxon>
    </lineage>
</organism>
<dbReference type="Gene3D" id="1.10.30.50">
    <property type="match status" value="1"/>
</dbReference>
<keyword evidence="2" id="KW-1185">Reference proteome</keyword>
<accession>A0ABX3X316</accession>
<protein>
    <recommendedName>
        <fullName evidence="3">HNH endonuclease</fullName>
    </recommendedName>
</protein>
<comment type="caution">
    <text evidence="1">The sequence shown here is derived from an EMBL/GenBank/DDBJ whole genome shotgun (WGS) entry which is preliminary data.</text>
</comment>
<gene>
    <name evidence="1" type="ORF">BST63_16490</name>
</gene>